<keyword evidence="2" id="KW-1003">Cell membrane</keyword>
<name>A0A7K4C016_9ARCH</name>
<evidence type="ECO:0000256" key="1">
    <source>
        <dbReference type="ARBA" id="ARBA00004651"/>
    </source>
</evidence>
<dbReference type="AlphaFoldDB" id="A0A7K4C016"/>
<dbReference type="InterPro" id="IPR018076">
    <property type="entry name" value="T2SS_GspF_dom"/>
</dbReference>
<protein>
    <submittedName>
        <fullName evidence="8">Type II secretion system F family protein</fullName>
    </submittedName>
</protein>
<evidence type="ECO:0000256" key="3">
    <source>
        <dbReference type="ARBA" id="ARBA00022692"/>
    </source>
</evidence>
<feature type="transmembrane region" description="Helical" evidence="6">
    <location>
        <begin position="39"/>
        <end position="58"/>
    </location>
</feature>
<dbReference type="PANTHER" id="PTHR35402">
    <property type="entry name" value="INTEGRAL MEMBRANE PROTEIN-RELATED"/>
    <property type="match status" value="1"/>
</dbReference>
<feature type="transmembrane region" description="Helical" evidence="6">
    <location>
        <begin position="64"/>
        <end position="85"/>
    </location>
</feature>
<keyword evidence="4 6" id="KW-1133">Transmembrane helix</keyword>
<feature type="domain" description="Type II secretion system protein GspF" evidence="7">
    <location>
        <begin position="107"/>
        <end position="222"/>
    </location>
</feature>
<keyword evidence="3 6" id="KW-0812">Transmembrane</keyword>
<dbReference type="Pfam" id="PF00482">
    <property type="entry name" value="T2SSF"/>
    <property type="match status" value="1"/>
</dbReference>
<evidence type="ECO:0000256" key="2">
    <source>
        <dbReference type="ARBA" id="ARBA00022475"/>
    </source>
</evidence>
<evidence type="ECO:0000259" key="7">
    <source>
        <dbReference type="Pfam" id="PF00482"/>
    </source>
</evidence>
<gene>
    <name evidence="8" type="ORF">GX950_03405</name>
</gene>
<feature type="transmembrane region" description="Helical" evidence="6">
    <location>
        <begin position="241"/>
        <end position="262"/>
    </location>
</feature>
<accession>A0A7K4C016</accession>
<evidence type="ECO:0000256" key="6">
    <source>
        <dbReference type="SAM" id="Phobius"/>
    </source>
</evidence>
<dbReference type="Proteomes" id="UP000526302">
    <property type="component" value="Unassembled WGS sequence"/>
</dbReference>
<reference evidence="8 9" key="1">
    <citation type="journal article" date="2020" name="Biotechnol. Biofuels">
        <title>New insights from the biogas microbiome by comprehensive genome-resolved metagenomics of nearly 1600 species originating from multiple anaerobic digesters.</title>
        <authorList>
            <person name="Campanaro S."/>
            <person name="Treu L."/>
            <person name="Rodriguez-R L.M."/>
            <person name="Kovalovszki A."/>
            <person name="Ziels R.M."/>
            <person name="Maus I."/>
            <person name="Zhu X."/>
            <person name="Kougias P.G."/>
            <person name="Basile A."/>
            <person name="Luo G."/>
            <person name="Schluter A."/>
            <person name="Konstantinidis K.T."/>
            <person name="Angelidaki I."/>
        </authorList>
    </citation>
    <scope>NUCLEOTIDE SEQUENCE [LARGE SCALE GENOMIC DNA]</scope>
    <source>
        <strain evidence="8">AS22ysBPME_79</strain>
    </source>
</reference>
<keyword evidence="5 6" id="KW-0472">Membrane</keyword>
<dbReference type="EMBL" id="JAAZKV010000026">
    <property type="protein sequence ID" value="NMA44828.1"/>
    <property type="molecule type" value="Genomic_DNA"/>
</dbReference>
<feature type="transmembrane region" description="Helical" evidence="6">
    <location>
        <begin position="205"/>
        <end position="229"/>
    </location>
</feature>
<dbReference type="PANTHER" id="PTHR35402:SF1">
    <property type="entry name" value="TYPE II SECRETION SYSTEM PROTEIN GSPF DOMAIN-CONTAINING PROTEIN"/>
    <property type="match status" value="1"/>
</dbReference>
<dbReference type="InterPro" id="IPR056569">
    <property type="entry name" value="ArlJ-like"/>
</dbReference>
<sequence>MKINKEKITKLTKKSVIEEIIEKNAAIQKKELQKHKENSIKYSLFIGLFFWLCLGLILKNIVLSAGVSIIFTIFLFLFLLQLPILKRVNHTKKVEADLPIIVLKMIYEIKAGKSFFKALEDCSKEKEESAKELAIVVEDIKKGATINEALERMNKRICSLNVKRVSSNLANLYSHGTKDISGLKKLAQELLLKQRIESKEFSSKMIVYSLVFITVSAIAPAMFQSFILVGSYFMKIDFTPIQVLTIIIALFPLIDIAILSMINSKTPIFLKGN</sequence>
<evidence type="ECO:0000313" key="9">
    <source>
        <dbReference type="Proteomes" id="UP000526302"/>
    </source>
</evidence>
<organism evidence="8 9">
    <name type="scientific">Candidatus Iainarchaeum sp</name>
    <dbReference type="NCBI Taxonomy" id="3101447"/>
    <lineage>
        <taxon>Archaea</taxon>
        <taxon>Candidatus Iainarchaeota</taxon>
        <taxon>Candidatus Iainarchaeia</taxon>
        <taxon>Candidatus Iainarchaeales</taxon>
        <taxon>Candidatus Iainarchaeaceae</taxon>
        <taxon>Candidatus Iainarchaeum</taxon>
    </lineage>
</organism>
<comment type="subcellular location">
    <subcellularLocation>
        <location evidence="1">Cell membrane</location>
        <topology evidence="1">Multi-pass membrane protein</topology>
    </subcellularLocation>
</comment>
<evidence type="ECO:0000313" key="8">
    <source>
        <dbReference type="EMBL" id="NMA44828.1"/>
    </source>
</evidence>
<dbReference type="GO" id="GO:0005886">
    <property type="term" value="C:plasma membrane"/>
    <property type="evidence" value="ECO:0007669"/>
    <property type="project" value="UniProtKB-SubCell"/>
</dbReference>
<comment type="caution">
    <text evidence="8">The sequence shown here is derived from an EMBL/GenBank/DDBJ whole genome shotgun (WGS) entry which is preliminary data.</text>
</comment>
<proteinExistence type="predicted"/>
<evidence type="ECO:0000256" key="5">
    <source>
        <dbReference type="ARBA" id="ARBA00023136"/>
    </source>
</evidence>
<evidence type="ECO:0000256" key="4">
    <source>
        <dbReference type="ARBA" id="ARBA00022989"/>
    </source>
</evidence>